<dbReference type="AlphaFoldDB" id="A0A1Y1KXZ6"/>
<evidence type="ECO:0000256" key="4">
    <source>
        <dbReference type="ARBA" id="ARBA00023212"/>
    </source>
</evidence>
<keyword evidence="5" id="KW-0966">Cell projection</keyword>
<dbReference type="PANTHER" id="PTHR21490:SF0">
    <property type="entry name" value="ENKURIN"/>
    <property type="match status" value="1"/>
</dbReference>
<sequence>MSVILISHHDENIYSSAKKAPVCRKKEPRYVSTFQKPLKIENQKRKRYSHATMGLPEREPTDPSQFLQKNKGVRHKVIRERPYTPHVKLRPPVIPTAALLKEDVERRNKTPPMANFVARNIKNAVHLKPKAPVERVVINCHGDSKKIAAGMEPVYIYEEGFGKVPQYLRAIIQKRERHVQFQKDVADVEQPKCRYVTKEQRAELLKGLKDNWEELQRQYQGLPIITDTIPKINRKLKLENDLKLLEKDIVLLERHPYIYVYSDNDLS</sequence>
<keyword evidence="3" id="KW-0963">Cytoplasm</keyword>
<feature type="domain" description="Enkurin" evidence="7">
    <location>
        <begin position="168"/>
        <end position="260"/>
    </location>
</feature>
<dbReference type="GeneID" id="116172969"/>
<evidence type="ECO:0000256" key="3">
    <source>
        <dbReference type="ARBA" id="ARBA00022490"/>
    </source>
</evidence>
<keyword evidence="4" id="KW-0206">Cytoskeleton</keyword>
<reference evidence="8" key="1">
    <citation type="journal article" date="2016" name="Sci. Rep.">
        <title>Molecular characterization of firefly nuptial gifts: a multi-omics approach sheds light on postcopulatory sexual selection.</title>
        <authorList>
            <person name="Al-Wathiqui N."/>
            <person name="Fallon T.R."/>
            <person name="South A."/>
            <person name="Weng J.K."/>
            <person name="Lewis S.M."/>
        </authorList>
    </citation>
    <scope>NUCLEOTIDE SEQUENCE</scope>
</reference>
<dbReference type="KEGG" id="ppyr:116172969"/>
<organism evidence="8">
    <name type="scientific">Photinus pyralis</name>
    <name type="common">Common eastern firefly</name>
    <name type="synonym">Lampyris pyralis</name>
    <dbReference type="NCBI Taxonomy" id="7054"/>
    <lineage>
        <taxon>Eukaryota</taxon>
        <taxon>Metazoa</taxon>
        <taxon>Ecdysozoa</taxon>
        <taxon>Arthropoda</taxon>
        <taxon>Hexapoda</taxon>
        <taxon>Insecta</taxon>
        <taxon>Pterygota</taxon>
        <taxon>Neoptera</taxon>
        <taxon>Endopterygota</taxon>
        <taxon>Coleoptera</taxon>
        <taxon>Polyphaga</taxon>
        <taxon>Elateriformia</taxon>
        <taxon>Elateroidea</taxon>
        <taxon>Lampyridae</taxon>
        <taxon>Lampyrinae</taxon>
        <taxon>Photinus</taxon>
    </lineage>
</organism>
<dbReference type="Pfam" id="PF13864">
    <property type="entry name" value="Enkurin"/>
    <property type="match status" value="1"/>
</dbReference>
<comment type="subcellular location">
    <subcellularLocation>
        <location evidence="1">Cell projection</location>
        <location evidence="1">Cilium</location>
    </subcellularLocation>
    <subcellularLocation>
        <location evidence="2">Cytoplasm</location>
        <location evidence="2">Cytoskeleton</location>
    </subcellularLocation>
</comment>
<dbReference type="OrthoDB" id="2123594at2759"/>
<dbReference type="InterPro" id="IPR052102">
    <property type="entry name" value="Enkurin_domain-protein"/>
</dbReference>
<dbReference type="PROSITE" id="PS51665">
    <property type="entry name" value="ENKURIN"/>
    <property type="match status" value="1"/>
</dbReference>
<dbReference type="RefSeq" id="XP_031346111.1">
    <property type="nucleotide sequence ID" value="XM_031490251.1"/>
</dbReference>
<dbReference type="PANTHER" id="PTHR21490">
    <property type="entry name" value="ENKURIN-RELATED"/>
    <property type="match status" value="1"/>
</dbReference>
<evidence type="ECO:0000256" key="2">
    <source>
        <dbReference type="ARBA" id="ARBA00004245"/>
    </source>
</evidence>
<accession>A0A1Y1KXZ6</accession>
<evidence type="ECO:0000313" key="8">
    <source>
        <dbReference type="EMBL" id="JAV64236.1"/>
    </source>
</evidence>
<proteinExistence type="predicted"/>
<evidence type="ECO:0000256" key="6">
    <source>
        <dbReference type="SAM" id="MobiDB-lite"/>
    </source>
</evidence>
<feature type="region of interest" description="Disordered" evidence="6">
    <location>
        <begin position="44"/>
        <end position="66"/>
    </location>
</feature>
<evidence type="ECO:0000256" key="1">
    <source>
        <dbReference type="ARBA" id="ARBA00004138"/>
    </source>
</evidence>
<dbReference type="EMBL" id="GEZM01075164">
    <property type="protein sequence ID" value="JAV64233.1"/>
    <property type="molecule type" value="Transcribed_RNA"/>
</dbReference>
<evidence type="ECO:0000256" key="5">
    <source>
        <dbReference type="ARBA" id="ARBA00023273"/>
    </source>
</evidence>
<dbReference type="EMBL" id="GEZM01075163">
    <property type="protein sequence ID" value="JAV64236.1"/>
    <property type="molecule type" value="Transcribed_RNA"/>
</dbReference>
<name>A0A1Y1KXZ6_PHOPY</name>
<dbReference type="GO" id="GO:0005516">
    <property type="term" value="F:calmodulin binding"/>
    <property type="evidence" value="ECO:0007669"/>
    <property type="project" value="TreeGrafter"/>
</dbReference>
<evidence type="ECO:0000259" key="7">
    <source>
        <dbReference type="PROSITE" id="PS51665"/>
    </source>
</evidence>
<dbReference type="GO" id="GO:0001669">
    <property type="term" value="C:acrosomal vesicle"/>
    <property type="evidence" value="ECO:0007669"/>
    <property type="project" value="TreeGrafter"/>
</dbReference>
<dbReference type="GO" id="GO:0005879">
    <property type="term" value="C:axonemal microtubule"/>
    <property type="evidence" value="ECO:0007669"/>
    <property type="project" value="TreeGrafter"/>
</dbReference>
<protein>
    <recommendedName>
        <fullName evidence="7">Enkurin domain-containing protein</fullName>
    </recommendedName>
</protein>
<dbReference type="InterPro" id="IPR027012">
    <property type="entry name" value="Enkurin_dom"/>
</dbReference>